<keyword evidence="1" id="KW-0472">Membrane</keyword>
<gene>
    <name evidence="2" type="ORF">K3F53_14450</name>
    <name evidence="3" type="ORF">SAMN04489735_100652</name>
</gene>
<evidence type="ECO:0000313" key="2">
    <source>
        <dbReference type="EMBL" id="QYY42056.1"/>
    </source>
</evidence>
<dbReference type="EMBL" id="FNDE01000006">
    <property type="protein sequence ID" value="SDG93819.1"/>
    <property type="molecule type" value="Genomic_DNA"/>
</dbReference>
<keyword evidence="1" id="KW-0812">Transmembrane</keyword>
<keyword evidence="1" id="KW-1133">Transmembrane helix</keyword>
<evidence type="ECO:0000313" key="3">
    <source>
        <dbReference type="EMBL" id="SDG93819.1"/>
    </source>
</evidence>
<dbReference type="EMBL" id="CP080764">
    <property type="protein sequence ID" value="QYY42056.1"/>
    <property type="molecule type" value="Genomic_DNA"/>
</dbReference>
<dbReference type="AlphaFoldDB" id="A0A1G7YBZ4"/>
<dbReference type="RefSeq" id="WP_057897947.1">
    <property type="nucleotide sequence ID" value="NZ_CP080764.1"/>
</dbReference>
<reference evidence="3 4" key="1">
    <citation type="submission" date="2016-10" db="EMBL/GenBank/DDBJ databases">
        <authorList>
            <person name="de Groot N.N."/>
        </authorList>
    </citation>
    <scope>NUCLEOTIDE SEQUENCE [LARGE SCALE GENOMIC DNA]</scope>
    <source>
        <strain evidence="3 4">L 420-91</strain>
    </source>
</reference>
<keyword evidence="5" id="KW-1185">Reference proteome</keyword>
<dbReference type="Proteomes" id="UP000826616">
    <property type="component" value="Chromosome"/>
</dbReference>
<organism evidence="3 4">
    <name type="scientific">Aneurinibacillus thermoaerophilus</name>
    <dbReference type="NCBI Taxonomy" id="143495"/>
    <lineage>
        <taxon>Bacteria</taxon>
        <taxon>Bacillati</taxon>
        <taxon>Bacillota</taxon>
        <taxon>Bacilli</taxon>
        <taxon>Bacillales</taxon>
        <taxon>Paenibacillaceae</taxon>
        <taxon>Aneurinibacillus group</taxon>
        <taxon>Aneurinibacillus</taxon>
    </lineage>
</organism>
<sequence length="69" mass="8112">MNRSLWMGAAILVAMSLVGIMRRARRSRAERIFRFGNRMLRNFRFAGMLNISPRFMTGAGMRMLRKAFR</sequence>
<feature type="transmembrane region" description="Helical" evidence="1">
    <location>
        <begin position="6"/>
        <end position="24"/>
    </location>
</feature>
<dbReference type="Proteomes" id="UP000198956">
    <property type="component" value="Unassembled WGS sequence"/>
</dbReference>
<evidence type="ECO:0000313" key="4">
    <source>
        <dbReference type="Proteomes" id="UP000198956"/>
    </source>
</evidence>
<accession>A0A1G7YBZ4</accession>
<evidence type="ECO:0000256" key="1">
    <source>
        <dbReference type="SAM" id="Phobius"/>
    </source>
</evidence>
<evidence type="ECO:0000313" key="5">
    <source>
        <dbReference type="Proteomes" id="UP000826616"/>
    </source>
</evidence>
<name>A0A1G7YBZ4_ANETH</name>
<proteinExistence type="predicted"/>
<dbReference type="GeneID" id="97142578"/>
<protein>
    <submittedName>
        <fullName evidence="3">Uncharacterized protein</fullName>
    </submittedName>
</protein>
<reference evidence="2 5" key="2">
    <citation type="submission" date="2021-08" db="EMBL/GenBank/DDBJ databases">
        <title>Complete genome sequence of the strain Aneurinibacillus thermoaerophilus CCM 8960.</title>
        <authorList>
            <person name="Musilova J."/>
            <person name="Kourilova X."/>
            <person name="Pernicova I."/>
            <person name="Bezdicek M."/>
            <person name="Lengerova M."/>
            <person name="Obruca S."/>
            <person name="Sedlar K."/>
        </authorList>
    </citation>
    <scope>NUCLEOTIDE SEQUENCE [LARGE SCALE GENOMIC DNA]</scope>
    <source>
        <strain evidence="2 5">CCM 8960</strain>
    </source>
</reference>